<evidence type="ECO:0000256" key="6">
    <source>
        <dbReference type="PROSITE-ProRule" id="PRU00094"/>
    </source>
</evidence>
<dbReference type="HOGENOM" id="CLU_1850101_0_0_1"/>
<reference evidence="9 11" key="2">
    <citation type="journal article" date="2013" name="Nature">
        <title>Insights into bilaterian evolution from three spiralian genomes.</title>
        <authorList>
            <person name="Simakov O."/>
            <person name="Marletaz F."/>
            <person name="Cho S.J."/>
            <person name="Edsinger-Gonzales E."/>
            <person name="Havlak P."/>
            <person name="Hellsten U."/>
            <person name="Kuo D.H."/>
            <person name="Larsson T."/>
            <person name="Lv J."/>
            <person name="Arendt D."/>
            <person name="Savage R."/>
            <person name="Osoegawa K."/>
            <person name="de Jong P."/>
            <person name="Grimwood J."/>
            <person name="Chapman J.A."/>
            <person name="Shapiro H."/>
            <person name="Aerts A."/>
            <person name="Otillar R.P."/>
            <person name="Terry A.Y."/>
            <person name="Boore J.L."/>
            <person name="Grigoriev I.V."/>
            <person name="Lindberg D.R."/>
            <person name="Seaver E.C."/>
            <person name="Weisblat D.A."/>
            <person name="Putnam N.H."/>
            <person name="Rokhsar D.S."/>
        </authorList>
    </citation>
    <scope>NUCLEOTIDE SEQUENCE</scope>
    <source>
        <strain evidence="9 11">I ESC-2004</strain>
    </source>
</reference>
<dbReference type="SUPFAM" id="SSF57716">
    <property type="entry name" value="Glucocorticoid receptor-like (DNA-binding domain)"/>
    <property type="match status" value="1"/>
</dbReference>
<dbReference type="PROSITE" id="PS50114">
    <property type="entry name" value="GATA_ZN_FINGER_2"/>
    <property type="match status" value="1"/>
</dbReference>
<comment type="subcellular location">
    <subcellularLocation>
        <location evidence="1">Nucleus</location>
    </subcellularLocation>
</comment>
<dbReference type="InterPro" id="IPR040386">
    <property type="entry name" value="P66"/>
</dbReference>
<evidence type="ECO:0000256" key="7">
    <source>
        <dbReference type="SAM" id="MobiDB-lite"/>
    </source>
</evidence>
<feature type="compositionally biased region" description="Low complexity" evidence="7">
    <location>
        <begin position="115"/>
        <end position="133"/>
    </location>
</feature>
<keyword evidence="6" id="KW-0479">Metal-binding</keyword>
<feature type="domain" description="GATA-type" evidence="8">
    <location>
        <begin position="35"/>
        <end position="61"/>
    </location>
</feature>
<keyword evidence="11" id="KW-1185">Reference proteome</keyword>
<evidence type="ECO:0000313" key="10">
    <source>
        <dbReference type="EnsemblMetazoa" id="CapteP192695"/>
    </source>
</evidence>
<dbReference type="STRING" id="283909.R7VGS2"/>
<evidence type="ECO:0000313" key="11">
    <source>
        <dbReference type="Proteomes" id="UP000014760"/>
    </source>
</evidence>
<feature type="region of interest" description="Disordered" evidence="7">
    <location>
        <begin position="92"/>
        <end position="139"/>
    </location>
</feature>
<gene>
    <name evidence="9" type="ORF">CAPTEDRAFT_192695</name>
</gene>
<keyword evidence="2" id="KW-0805">Transcription regulation</keyword>
<dbReference type="PANTHER" id="PTHR13455:SF7">
    <property type="entry name" value="SIMJANG, ISOFORM E"/>
    <property type="match status" value="1"/>
</dbReference>
<proteinExistence type="predicted"/>
<dbReference type="InterPro" id="IPR013088">
    <property type="entry name" value="Znf_NHR/GATA"/>
</dbReference>
<evidence type="ECO:0000256" key="1">
    <source>
        <dbReference type="ARBA" id="ARBA00004123"/>
    </source>
</evidence>
<keyword evidence="5" id="KW-0539">Nucleus</keyword>
<dbReference type="GO" id="GO:0008270">
    <property type="term" value="F:zinc ion binding"/>
    <property type="evidence" value="ECO:0007669"/>
    <property type="project" value="UniProtKB-KW"/>
</dbReference>
<dbReference type="GO" id="GO:0016581">
    <property type="term" value="C:NuRD complex"/>
    <property type="evidence" value="ECO:0007669"/>
    <property type="project" value="TreeGrafter"/>
</dbReference>
<dbReference type="EMBL" id="KB292344">
    <property type="protein sequence ID" value="ELU17752.1"/>
    <property type="molecule type" value="Genomic_DNA"/>
</dbReference>
<dbReference type="OrthoDB" id="7331812at2759"/>
<dbReference type="AlphaFoldDB" id="R7VGS2"/>
<keyword evidence="3" id="KW-0175">Coiled coil</keyword>
<organism evidence="9">
    <name type="scientific">Capitella teleta</name>
    <name type="common">Polychaete worm</name>
    <dbReference type="NCBI Taxonomy" id="283909"/>
    <lineage>
        <taxon>Eukaryota</taxon>
        <taxon>Metazoa</taxon>
        <taxon>Spiralia</taxon>
        <taxon>Lophotrochozoa</taxon>
        <taxon>Annelida</taxon>
        <taxon>Polychaeta</taxon>
        <taxon>Sedentaria</taxon>
        <taxon>Scolecida</taxon>
        <taxon>Capitellidae</taxon>
        <taxon>Capitella</taxon>
    </lineage>
</organism>
<keyword evidence="6" id="KW-0863">Zinc-finger</keyword>
<dbReference type="Proteomes" id="UP000014760">
    <property type="component" value="Unassembled WGS sequence"/>
</dbReference>
<protein>
    <recommendedName>
        <fullName evidence="8">GATA-type domain-containing protein</fullName>
    </recommendedName>
</protein>
<dbReference type="GO" id="GO:0043565">
    <property type="term" value="F:sequence-specific DNA binding"/>
    <property type="evidence" value="ECO:0007669"/>
    <property type="project" value="InterPro"/>
</dbReference>
<evidence type="ECO:0000256" key="4">
    <source>
        <dbReference type="ARBA" id="ARBA00023163"/>
    </source>
</evidence>
<dbReference type="Pfam" id="PF00320">
    <property type="entry name" value="GATA"/>
    <property type="match status" value="1"/>
</dbReference>
<keyword evidence="4" id="KW-0804">Transcription</keyword>
<keyword evidence="6" id="KW-0862">Zinc</keyword>
<dbReference type="EnsemblMetazoa" id="CapteT192695">
    <property type="protein sequence ID" value="CapteP192695"/>
    <property type="gene ID" value="CapteG192695"/>
</dbReference>
<feature type="non-terminal residue" evidence="9">
    <location>
        <position position="139"/>
    </location>
</feature>
<dbReference type="EMBL" id="AMQN01035541">
    <property type="status" value="NOT_ANNOTATED_CDS"/>
    <property type="molecule type" value="Genomic_DNA"/>
</dbReference>
<dbReference type="Gene3D" id="3.30.50.10">
    <property type="entry name" value="Erythroid Transcription Factor GATA-1, subunit A"/>
    <property type="match status" value="1"/>
</dbReference>
<reference evidence="11" key="1">
    <citation type="submission" date="2012-12" db="EMBL/GenBank/DDBJ databases">
        <authorList>
            <person name="Hellsten U."/>
            <person name="Grimwood J."/>
            <person name="Chapman J.A."/>
            <person name="Shapiro H."/>
            <person name="Aerts A."/>
            <person name="Otillar R.P."/>
            <person name="Terry A.Y."/>
            <person name="Boore J.L."/>
            <person name="Simakov O."/>
            <person name="Marletaz F."/>
            <person name="Cho S.-J."/>
            <person name="Edsinger-Gonzales E."/>
            <person name="Havlak P."/>
            <person name="Kuo D.-H."/>
            <person name="Larsson T."/>
            <person name="Lv J."/>
            <person name="Arendt D."/>
            <person name="Savage R."/>
            <person name="Osoegawa K."/>
            <person name="de Jong P."/>
            <person name="Lindberg D.R."/>
            <person name="Seaver E.C."/>
            <person name="Weisblat D.A."/>
            <person name="Putnam N.H."/>
            <person name="Grigoriev I.V."/>
            <person name="Rokhsar D.S."/>
        </authorList>
    </citation>
    <scope>NUCLEOTIDE SEQUENCE</scope>
    <source>
        <strain evidence="11">I ESC-2004</strain>
    </source>
</reference>
<accession>R7VGS2</accession>
<dbReference type="GO" id="GO:0000122">
    <property type="term" value="P:negative regulation of transcription by RNA polymerase II"/>
    <property type="evidence" value="ECO:0007669"/>
    <property type="project" value="InterPro"/>
</dbReference>
<evidence type="ECO:0000256" key="3">
    <source>
        <dbReference type="ARBA" id="ARBA00023054"/>
    </source>
</evidence>
<evidence type="ECO:0000256" key="5">
    <source>
        <dbReference type="ARBA" id="ARBA00023242"/>
    </source>
</evidence>
<reference evidence="10" key="3">
    <citation type="submission" date="2015-06" db="UniProtKB">
        <authorList>
            <consortium name="EnsemblMetazoa"/>
        </authorList>
    </citation>
    <scope>IDENTIFICATION</scope>
</reference>
<evidence type="ECO:0000259" key="8">
    <source>
        <dbReference type="PROSITE" id="PS50114"/>
    </source>
</evidence>
<dbReference type="PANTHER" id="PTHR13455">
    <property type="entry name" value="TRANSCRIPTIONAL REPRESSOR P66-RELATED"/>
    <property type="match status" value="1"/>
</dbReference>
<dbReference type="InterPro" id="IPR000679">
    <property type="entry name" value="Znf_GATA"/>
</dbReference>
<evidence type="ECO:0000313" key="9">
    <source>
        <dbReference type="EMBL" id="ELU17752.1"/>
    </source>
</evidence>
<name>R7VGS2_CAPTE</name>
<sequence>MLVRLEDVVKYIVEYDKNRENKGPELRYVFNPFVCVQCGSDFTPVWKRDKPGSKNVICEQCVTSNQKKVLKQEHTNRLKSAFVKALQQEQEIEQRIQSTSSSAPAPSSRNEHQHSSSSSAAIAASSSASSSSAPMNLSK</sequence>
<evidence type="ECO:0000256" key="2">
    <source>
        <dbReference type="ARBA" id="ARBA00023015"/>
    </source>
</evidence>
<feature type="compositionally biased region" description="Low complexity" evidence="7">
    <location>
        <begin position="95"/>
        <end position="108"/>
    </location>
</feature>